<sequence>MSALFRLRAAGRTARLAALAGVIVWYLASATTIDLIRGALHLAGRAFPALNDATNILQSGKIAPGPLAFAEALSVVAVLLVTLLLVLHARRRNDGPLSGALLDATNMRRPVSRWAGMAPGALCGFASIMVVFGAEAACGGYHVVLAPGSVAMHLASLALFALGFLLVGVNEELGTRGYIQNALSDAVGFMPAALITSLWFGLEHVLGRDPLIGAVQVVEFALFSCGVLWLTGSLRFMIGFHAAWDWGQTAFFGTNDSGYPALGSLFRSTATGSDLVSGGAVGPEGGLPAMIFWTVLMVVPYGLAARRAHGTKSITI</sequence>
<evidence type="ECO:0000256" key="1">
    <source>
        <dbReference type="SAM" id="Phobius"/>
    </source>
</evidence>
<dbReference type="AlphaFoldDB" id="A0A0D6MHG2"/>
<comment type="caution">
    <text evidence="3">The sequence shown here is derived from an EMBL/GenBank/DDBJ whole genome shotgun (WGS) entry which is preliminary data.</text>
</comment>
<accession>A0A0D6MHG2</accession>
<feature type="transmembrane region" description="Helical" evidence="1">
    <location>
        <begin position="212"/>
        <end position="231"/>
    </location>
</feature>
<evidence type="ECO:0000313" key="4">
    <source>
        <dbReference type="Proteomes" id="UP000032679"/>
    </source>
</evidence>
<dbReference type="OrthoDB" id="193898at2"/>
<dbReference type="Pfam" id="PF02517">
    <property type="entry name" value="Rce1-like"/>
    <property type="match status" value="1"/>
</dbReference>
<dbReference type="GO" id="GO:0080120">
    <property type="term" value="P:CAAX-box protein maturation"/>
    <property type="evidence" value="ECO:0007669"/>
    <property type="project" value="UniProtKB-ARBA"/>
</dbReference>
<feature type="transmembrane region" description="Helical" evidence="1">
    <location>
        <begin position="67"/>
        <end position="87"/>
    </location>
</feature>
<evidence type="ECO:0000313" key="3">
    <source>
        <dbReference type="EMBL" id="GAN53067.1"/>
    </source>
</evidence>
<dbReference type="STRING" id="1231623.Tasa_004_132"/>
<dbReference type="PANTHER" id="PTHR39430:SF1">
    <property type="entry name" value="PROTEASE"/>
    <property type="match status" value="1"/>
</dbReference>
<dbReference type="GO" id="GO:0004175">
    <property type="term" value="F:endopeptidase activity"/>
    <property type="evidence" value="ECO:0007669"/>
    <property type="project" value="UniProtKB-ARBA"/>
</dbReference>
<proteinExistence type="predicted"/>
<dbReference type="Proteomes" id="UP000032679">
    <property type="component" value="Unassembled WGS sequence"/>
</dbReference>
<keyword evidence="1" id="KW-0472">Membrane</keyword>
<keyword evidence="1" id="KW-0812">Transmembrane</keyword>
<organism evidence="3 4">
    <name type="scientific">Tanticharoenia sakaeratensis NBRC 103193</name>
    <dbReference type="NCBI Taxonomy" id="1231623"/>
    <lineage>
        <taxon>Bacteria</taxon>
        <taxon>Pseudomonadati</taxon>
        <taxon>Pseudomonadota</taxon>
        <taxon>Alphaproteobacteria</taxon>
        <taxon>Acetobacterales</taxon>
        <taxon>Acetobacteraceae</taxon>
        <taxon>Tanticharoenia</taxon>
    </lineage>
</organism>
<feature type="transmembrane region" description="Helical" evidence="1">
    <location>
        <begin position="117"/>
        <end position="144"/>
    </location>
</feature>
<keyword evidence="4" id="KW-1185">Reference proteome</keyword>
<dbReference type="RefSeq" id="WP_048846598.1">
    <property type="nucleotide sequence ID" value="NZ_BALE01000004.1"/>
</dbReference>
<name>A0A0D6MHG2_9PROT</name>
<dbReference type="InterPro" id="IPR003675">
    <property type="entry name" value="Rce1/LyrA-like_dom"/>
</dbReference>
<reference evidence="3 4" key="1">
    <citation type="submission" date="2012-10" db="EMBL/GenBank/DDBJ databases">
        <title>Genome sequencing of Tanticharoenia sakaeratensis NBRC 103193.</title>
        <authorList>
            <person name="Azuma Y."/>
            <person name="Hadano H."/>
            <person name="Hirakawa H."/>
            <person name="Matsushita K."/>
        </authorList>
    </citation>
    <scope>NUCLEOTIDE SEQUENCE [LARGE SCALE GENOMIC DNA]</scope>
    <source>
        <strain evidence="3 4">NBRC 103193</strain>
    </source>
</reference>
<dbReference type="PANTHER" id="PTHR39430">
    <property type="entry name" value="MEMBRANE-ASSOCIATED PROTEASE-RELATED"/>
    <property type="match status" value="1"/>
</dbReference>
<feature type="domain" description="CAAX prenyl protease 2/Lysostaphin resistance protein A-like" evidence="2">
    <location>
        <begin position="156"/>
        <end position="246"/>
    </location>
</feature>
<protein>
    <recommendedName>
        <fullName evidence="2">CAAX prenyl protease 2/Lysostaphin resistance protein A-like domain-containing protein</fullName>
    </recommendedName>
</protein>
<feature type="transmembrane region" description="Helical" evidence="1">
    <location>
        <begin position="150"/>
        <end position="170"/>
    </location>
</feature>
<gene>
    <name evidence="3" type="ORF">Tasa_004_132</name>
</gene>
<evidence type="ECO:0000259" key="2">
    <source>
        <dbReference type="Pfam" id="PF02517"/>
    </source>
</evidence>
<keyword evidence="1" id="KW-1133">Transmembrane helix</keyword>
<dbReference type="EMBL" id="BALE01000004">
    <property type="protein sequence ID" value="GAN53067.1"/>
    <property type="molecule type" value="Genomic_DNA"/>
</dbReference>